<dbReference type="SUPFAM" id="SSF54928">
    <property type="entry name" value="RNA-binding domain, RBD"/>
    <property type="match status" value="1"/>
</dbReference>
<dbReference type="EMBL" id="KB870810">
    <property type="protein sequence ID" value="EOA22103.1"/>
    <property type="molecule type" value="Genomic_DNA"/>
</dbReference>
<name>R0HEB8_9BRAS</name>
<keyword evidence="2" id="KW-1185">Reference proteome</keyword>
<dbReference type="STRING" id="81985.R0HEB8"/>
<organism evidence="1 2">
    <name type="scientific">Capsella rubella</name>
    <dbReference type="NCBI Taxonomy" id="81985"/>
    <lineage>
        <taxon>Eukaryota</taxon>
        <taxon>Viridiplantae</taxon>
        <taxon>Streptophyta</taxon>
        <taxon>Embryophyta</taxon>
        <taxon>Tracheophyta</taxon>
        <taxon>Spermatophyta</taxon>
        <taxon>Magnoliopsida</taxon>
        <taxon>eudicotyledons</taxon>
        <taxon>Gunneridae</taxon>
        <taxon>Pentapetalae</taxon>
        <taxon>rosids</taxon>
        <taxon>malvids</taxon>
        <taxon>Brassicales</taxon>
        <taxon>Brassicaceae</taxon>
        <taxon>Camelineae</taxon>
        <taxon>Capsella</taxon>
    </lineage>
</organism>
<protein>
    <submittedName>
        <fullName evidence="1">Uncharacterized protein</fullName>
    </submittedName>
</protein>
<proteinExistence type="predicted"/>
<gene>
    <name evidence="1" type="ORF">CARUB_v10002653mg</name>
</gene>
<accession>R0HEB8</accession>
<dbReference type="GO" id="GO:0003676">
    <property type="term" value="F:nucleic acid binding"/>
    <property type="evidence" value="ECO:0007669"/>
    <property type="project" value="InterPro"/>
</dbReference>
<reference evidence="2" key="1">
    <citation type="journal article" date="2013" name="Nat. Genet.">
        <title>The Capsella rubella genome and the genomic consequences of rapid mating system evolution.</title>
        <authorList>
            <person name="Slotte T."/>
            <person name="Hazzouri K.M."/>
            <person name="Agren J.A."/>
            <person name="Koenig D."/>
            <person name="Maumus F."/>
            <person name="Guo Y.L."/>
            <person name="Steige K."/>
            <person name="Platts A.E."/>
            <person name="Escobar J.S."/>
            <person name="Newman L.K."/>
            <person name="Wang W."/>
            <person name="Mandakova T."/>
            <person name="Vello E."/>
            <person name="Smith L.M."/>
            <person name="Henz S.R."/>
            <person name="Steffen J."/>
            <person name="Takuno S."/>
            <person name="Brandvain Y."/>
            <person name="Coop G."/>
            <person name="Andolfatto P."/>
            <person name="Hu T.T."/>
            <person name="Blanchette M."/>
            <person name="Clark R.M."/>
            <person name="Quesneville H."/>
            <person name="Nordborg M."/>
            <person name="Gaut B.S."/>
            <person name="Lysak M.A."/>
            <person name="Jenkins J."/>
            <person name="Grimwood J."/>
            <person name="Chapman J."/>
            <person name="Prochnik S."/>
            <person name="Shu S."/>
            <person name="Rokhsar D."/>
            <person name="Schmutz J."/>
            <person name="Weigel D."/>
            <person name="Wright S.I."/>
        </authorList>
    </citation>
    <scope>NUCLEOTIDE SEQUENCE [LARGE SCALE GENOMIC DNA]</scope>
    <source>
        <strain evidence="2">cv. Monte Gargano</strain>
    </source>
</reference>
<sequence length="108" mass="12068">MWRDHKGFCCNKLCHRCCKRVCDFLLKFAYIDLKEEDSKKALELNGSVMLGKELVVKKALLMRDSYPGFSGRDRVLGGRFGGRFGGLDVGGRFRGGRCGGLGLCQRVC</sequence>
<evidence type="ECO:0000313" key="1">
    <source>
        <dbReference type="EMBL" id="EOA22103.1"/>
    </source>
</evidence>
<dbReference type="Proteomes" id="UP000029121">
    <property type="component" value="Unassembled WGS sequence"/>
</dbReference>
<dbReference type="InterPro" id="IPR035979">
    <property type="entry name" value="RBD_domain_sf"/>
</dbReference>
<evidence type="ECO:0000313" key="2">
    <source>
        <dbReference type="Proteomes" id="UP000029121"/>
    </source>
</evidence>
<dbReference type="AlphaFoldDB" id="R0HEB8"/>